<reference evidence="1 2" key="1">
    <citation type="journal article" date="2018" name="Mol. Biol. Evol.">
        <title>Broad Genomic Sampling Reveals a Smut Pathogenic Ancestry of the Fungal Clade Ustilaginomycotina.</title>
        <authorList>
            <person name="Kijpornyongpan T."/>
            <person name="Mondo S.J."/>
            <person name="Barry K."/>
            <person name="Sandor L."/>
            <person name="Lee J."/>
            <person name="Lipzen A."/>
            <person name="Pangilinan J."/>
            <person name="LaButti K."/>
            <person name="Hainaut M."/>
            <person name="Henrissat B."/>
            <person name="Grigoriev I.V."/>
            <person name="Spatafora J.W."/>
            <person name="Aime M.C."/>
        </authorList>
    </citation>
    <scope>NUCLEOTIDE SEQUENCE [LARGE SCALE GENOMIC DNA]</scope>
    <source>
        <strain evidence="1 2">SA 807</strain>
    </source>
</reference>
<evidence type="ECO:0000313" key="2">
    <source>
        <dbReference type="Proteomes" id="UP000245626"/>
    </source>
</evidence>
<dbReference type="EMBL" id="KZ819730">
    <property type="protein sequence ID" value="PWN53331.1"/>
    <property type="molecule type" value="Genomic_DNA"/>
</dbReference>
<gene>
    <name evidence="1" type="ORF">IE53DRAFT_366424</name>
</gene>
<protein>
    <submittedName>
        <fullName evidence="1">Uncharacterized protein</fullName>
    </submittedName>
</protein>
<proteinExistence type="predicted"/>
<keyword evidence="2" id="KW-1185">Reference proteome</keyword>
<organism evidence="1 2">
    <name type="scientific">Violaceomyces palustris</name>
    <dbReference type="NCBI Taxonomy" id="1673888"/>
    <lineage>
        <taxon>Eukaryota</taxon>
        <taxon>Fungi</taxon>
        <taxon>Dikarya</taxon>
        <taxon>Basidiomycota</taxon>
        <taxon>Ustilaginomycotina</taxon>
        <taxon>Ustilaginomycetes</taxon>
        <taxon>Violaceomycetales</taxon>
        <taxon>Violaceomycetaceae</taxon>
        <taxon>Violaceomyces</taxon>
    </lineage>
</organism>
<dbReference type="Proteomes" id="UP000245626">
    <property type="component" value="Unassembled WGS sequence"/>
</dbReference>
<sequence>MSMRPAGLLQQPLYEEDESENDGFADQAAKAKNGLATQQHDPSTSTTTSAHQASPLHAPTKVPAAGLGTRTGPRPAPKSSSSLRHVSANPRTTSFEAALPEDRDPSQPFLHSVDPSASIVAKQVVAEKKKTGFSTEEDNFFEESDLEDDSFRPSAAGEETDYFSSSRPRASSHLKGKSRESESNAFGGFTSGSSDGEDWGIDDDPNDETNDDFQRKIADRTSAHAYGIADDKSQRSRKRASTIRWSKEMASLDALGTAQTPGPSFPDLTTPNESSPYEAPPDINPRQRLEWQTMLASVLNSEVLKSETKRINSVDTPDLTKAQLAHRRWLDIRATLRGRGLREGVVEAEARRVAESWAVMLRDVISEIKKCRQEHIEQDTGRPAHYFGGWSRSRSESTESSEQDIEMSEDEIAAEREKALKEVGTLLAKVDCAEEQFPTTKKAIEVVPEWGSREVQDKLEALYSWYNVTTSLRLQISILQKWTGSETLDITTKRNTMAGNGGQQVHEHSSDMGQHHEAPHPALNSEADDTTFVERILKEGSLKSTFEKRTLSALDQLITKSKETILSHHESFRKMALPSFEPELVQLINFPTRLMQGALMLRLDYAGKIADPSLLIVDSLIDDLRSALALACRIKLQYIALIVPEPERGWDLAPCIADGYDEVLRKALKFFFKLLNFKLKGGVFFKETEILEPEWRFLSTAVEVIDGADIIVARSITKIVNRLFQRIIIYFNQELVASFAEGEVSVKQPGKKSANPVVIPSDGAARGPATAGALTKGKVLLTLEERAKWIHAVFENVRIRSRKLLGFARDIRSRLDNAAEYDLGSLRSSIDVHDNETAKDEPKGRSSGLMDLGEFMQTLINAGYFLVYTESFEEEGVYVIAEPSLHDKPDVIQELLCKCLHRVRPSDEETAMAAEANANALNADGDGAIGHGEDEPGHSGALREDPENLFRSLHADGDDEHPRYLLLLSPRDPFMWTGRVMKYSMPRIDVTLKDRRVRLVADGPKGRLELCKQHFYSVFANANLYGHHDDASDYGHGAFPLETINEHMAHMSYVQSGLEDINKGVYKLSHTLIKAAPKIRRQRKQRNLIKSRSLPKGISSDFNSSSDGGWDELIQNCYGMVAEQGRRSLPFIESTTLQNHMTLALGKLAIDWVAFICDDCVPSDRKTFKWAVTALSNANFITNAENIFQLSESDFDLLRSKVASCMALLISHFDILGARSSVAKAQEEQERLEREKAERNRASDGHNFGDAHSKGEGAENESSAESGEVYEGASGNLSPALGAQLRLNRLDSAMQATEQRWIQKVMEWDAARQSIEGEQRLIGRVLDDTRLEDRSLQFLAQAGSKVTIRWQQGRFIGGGTFGTVYLAVNLDTGGLMAVKEIRFHDISSNPNLYKQIKDEMHVMSMLSHPNIVEYYGIEVHRDKVFIFEEYCQGGSLSQLLEYGRIEDEAVTQVYTLQMLEGLIYLHSEGVVHRDIKPDNILLDHMGVIKFVDFGAAKVLAKNSRTVQRSRRPGAVGGGAGGMLMGGPDGKPGMGAAGAGASLQGTPMYMSPEVIKGENRGRRGAMDVWSLGCVVLEFATGRRPWSQLDNEWAIMFHIGMAQHHPALPEPGQLSESGIDFIRQCLIIDPYERPSAAEMKEHPWIKSLTDELEAANMEEGFDQETFDPQNPQIEFASQLMSPQVRPMDGAIGIAAAAATPGTRSINGFNFPRPQVSSIPSSSDGSRSRLSNGGSSQTASISIQQQQQWIQRQQQRQQEQPRQMAGVPSAIGGNLERHHQINHQYGEEYHHDQIQQPLTASETAERHHWPGHPNHSHPGYEALYADRQYRQEEEQTRAMLQSDSLLSPRDSDIEGEDGDQAEKDGSTHFTPIEI</sequence>
<evidence type="ECO:0000313" key="1">
    <source>
        <dbReference type="EMBL" id="PWN53331.1"/>
    </source>
</evidence>
<accession>A0ACD0P5K7</accession>
<name>A0ACD0P5K7_9BASI</name>